<dbReference type="InterPro" id="IPR050821">
    <property type="entry name" value="Cytosolic_carboxypeptidase"/>
</dbReference>
<gene>
    <name evidence="5" type="ORF">MNOR_LOCUS10672</name>
</gene>
<protein>
    <recommendedName>
        <fullName evidence="4">Peptidase M14 domain-containing protein</fullName>
    </recommendedName>
</protein>
<dbReference type="PANTHER" id="PTHR12756">
    <property type="entry name" value="CYTOSOLIC CARBOXYPEPTIDASE"/>
    <property type="match status" value="1"/>
</dbReference>
<evidence type="ECO:0000313" key="5">
    <source>
        <dbReference type="EMBL" id="CAL4078512.1"/>
    </source>
</evidence>
<name>A0AAV2QBY2_MEGNR</name>
<dbReference type="GO" id="GO:0006508">
    <property type="term" value="P:proteolysis"/>
    <property type="evidence" value="ECO:0007669"/>
    <property type="project" value="InterPro"/>
</dbReference>
<proteinExistence type="inferred from homology"/>
<dbReference type="Pfam" id="PF18027">
    <property type="entry name" value="Pepdidase_M14_N"/>
    <property type="match status" value="1"/>
</dbReference>
<evidence type="ECO:0000256" key="2">
    <source>
        <dbReference type="ARBA" id="ARBA00005988"/>
    </source>
</evidence>
<evidence type="ECO:0000313" key="6">
    <source>
        <dbReference type="Proteomes" id="UP001497623"/>
    </source>
</evidence>
<dbReference type="Gene3D" id="2.60.40.3120">
    <property type="match status" value="1"/>
</dbReference>
<dbReference type="SUPFAM" id="SSF53187">
    <property type="entry name" value="Zn-dependent exopeptidases"/>
    <property type="match status" value="1"/>
</dbReference>
<feature type="non-terminal residue" evidence="5">
    <location>
        <position position="1"/>
    </location>
</feature>
<dbReference type="InterPro" id="IPR040626">
    <property type="entry name" value="Pepdidase_M14_N"/>
</dbReference>
<evidence type="ECO:0000256" key="3">
    <source>
        <dbReference type="PROSITE-ProRule" id="PRU01379"/>
    </source>
</evidence>
<dbReference type="GO" id="GO:0004181">
    <property type="term" value="F:metallocarboxypeptidase activity"/>
    <property type="evidence" value="ECO:0007669"/>
    <property type="project" value="InterPro"/>
</dbReference>
<dbReference type="AlphaFoldDB" id="A0AAV2QBY2"/>
<reference evidence="5 6" key="1">
    <citation type="submission" date="2024-05" db="EMBL/GenBank/DDBJ databases">
        <authorList>
            <person name="Wallberg A."/>
        </authorList>
    </citation>
    <scope>NUCLEOTIDE SEQUENCE [LARGE SCALE GENOMIC DNA]</scope>
</reference>
<dbReference type="Gene3D" id="3.40.630.10">
    <property type="entry name" value="Zn peptidases"/>
    <property type="match status" value="1"/>
</dbReference>
<dbReference type="GO" id="GO:0008270">
    <property type="term" value="F:zinc ion binding"/>
    <property type="evidence" value="ECO:0007669"/>
    <property type="project" value="InterPro"/>
</dbReference>
<organism evidence="5 6">
    <name type="scientific">Meganyctiphanes norvegica</name>
    <name type="common">Northern krill</name>
    <name type="synonym">Thysanopoda norvegica</name>
    <dbReference type="NCBI Taxonomy" id="48144"/>
    <lineage>
        <taxon>Eukaryota</taxon>
        <taxon>Metazoa</taxon>
        <taxon>Ecdysozoa</taxon>
        <taxon>Arthropoda</taxon>
        <taxon>Crustacea</taxon>
        <taxon>Multicrustacea</taxon>
        <taxon>Malacostraca</taxon>
        <taxon>Eumalacostraca</taxon>
        <taxon>Eucarida</taxon>
        <taxon>Euphausiacea</taxon>
        <taxon>Euphausiidae</taxon>
        <taxon>Meganyctiphanes</taxon>
    </lineage>
</organism>
<evidence type="ECO:0000256" key="1">
    <source>
        <dbReference type="ARBA" id="ARBA00001947"/>
    </source>
</evidence>
<evidence type="ECO:0000259" key="4">
    <source>
        <dbReference type="PROSITE" id="PS52035"/>
    </source>
</evidence>
<dbReference type="PROSITE" id="PS52035">
    <property type="entry name" value="PEPTIDASE_M14"/>
    <property type="match status" value="1"/>
</dbReference>
<dbReference type="Proteomes" id="UP001497623">
    <property type="component" value="Unassembled WGS sequence"/>
</dbReference>
<dbReference type="EMBL" id="CAXKWB010005455">
    <property type="protein sequence ID" value="CAL4078512.1"/>
    <property type="molecule type" value="Genomic_DNA"/>
</dbReference>
<feature type="non-terminal residue" evidence="5">
    <location>
        <position position="247"/>
    </location>
</feature>
<feature type="domain" description="Peptidase M14" evidence="4">
    <location>
        <begin position="136"/>
        <end position="247"/>
    </location>
</feature>
<keyword evidence="6" id="KW-1185">Reference proteome</keyword>
<comment type="cofactor">
    <cofactor evidence="1">
        <name>Zn(2+)</name>
        <dbReference type="ChEBI" id="CHEBI:29105"/>
    </cofactor>
</comment>
<sequence length="247" mass="28581">NLRSTINHQVSKKEYDLILNADVNSSHHHQWFYFEISNMEASTPYIFNIINNEKPNSEFNFGMKPVMFSVIEAMHGRPAWIRIGTDICYHKNHYCRIPKSKENFKSRKLANRCYYTATFTITFQHSYDVCYLAYHYPYTYAQLQTFLSTVESSVFPSDVLYNNQVLCHTLNGNLVPLLTITSKDKIKEKEVILLTSRVHPGESNASWVMQGTICHLLSDTQTAKALRKAYIFKIVPMLNPEGVIHGK</sequence>
<dbReference type="InterPro" id="IPR000834">
    <property type="entry name" value="Peptidase_M14"/>
</dbReference>
<comment type="similarity">
    <text evidence="2 3">Belongs to the peptidase M14 family.</text>
</comment>
<accession>A0AAV2QBY2</accession>
<dbReference type="Pfam" id="PF00246">
    <property type="entry name" value="Peptidase_M14"/>
    <property type="match status" value="1"/>
</dbReference>
<dbReference type="PANTHER" id="PTHR12756:SF11">
    <property type="entry name" value="CYTOSOLIC CARBOXYPEPTIDASE 1"/>
    <property type="match status" value="1"/>
</dbReference>
<comment type="caution">
    <text evidence="5">The sequence shown here is derived from an EMBL/GenBank/DDBJ whole genome shotgun (WGS) entry which is preliminary data.</text>
</comment>
<comment type="caution">
    <text evidence="3">Lacks conserved residue(s) required for the propagation of feature annotation.</text>
</comment>